<proteinExistence type="predicted"/>
<evidence type="ECO:0000256" key="1">
    <source>
        <dbReference type="SAM" id="Coils"/>
    </source>
</evidence>
<keyword evidence="5" id="KW-1185">Reference proteome</keyword>
<dbReference type="PANTHER" id="PTHR33345:SF4">
    <property type="entry name" value="MBD DOMAIN-CONTAINING PROTEIN"/>
    <property type="match status" value="1"/>
</dbReference>
<feature type="compositionally biased region" description="Basic and acidic residues" evidence="2">
    <location>
        <begin position="360"/>
        <end position="373"/>
    </location>
</feature>
<sequence length="510" mass="57436">MPGPINVSNPIEEADNFLMPISSFEVGEGLPYAPMDWPNPGDNWGWRVGKRIDDLGYYTERFLYLPRRIQRADVPRRHFDSKLALKRYLKSEFSDADIEGFFAGFSWKVLSENDDKSLGDETTNITMELKLDRNQLPPGVKVFVAVMSDHSSPPIYMPAPINVCKPAEGADNFLKPVTPCEVGEGLPYAPMDWPNPGDNWGWRVGKRISNVGYYSDRFLYLPKRIQRAGAPRHFASKLSLERFLKSEFPGADLEGFFASFSWKVPSSLAYSTDVKATAFSPEPPKPETEKVEEETSTVKRKMKHTAASSSVKRQTRQSRRQSIDEAGDTYESPSLNNQEAANESPGKDMKNTTDLDDLFEDKNSPDEPIPKEFDNYLDSLVDSLAQPRSETPLPHTVTVNSPPQENDLAAARRLEENKAKVTSLRQEYNELKENATLLQAEIDSNLSSLQGIDDQIAQLKSQRAQLMKTMETKKMARFKVIITQKKVAEEITRAADEIQLSKARKSQNGG</sequence>
<dbReference type="InterPro" id="IPR055508">
    <property type="entry name" value="DUF7081"/>
</dbReference>
<reference evidence="5" key="1">
    <citation type="journal article" date="2019" name="Gigascience">
        <title>De novo genome assembly of the endangered Acer yangbiense, a plant species with extremely small populations endemic to Yunnan Province, China.</title>
        <authorList>
            <person name="Yang J."/>
            <person name="Wariss H.M."/>
            <person name="Tao L."/>
            <person name="Zhang R."/>
            <person name="Yun Q."/>
            <person name="Hollingsworth P."/>
            <person name="Dao Z."/>
            <person name="Luo G."/>
            <person name="Guo H."/>
            <person name="Ma Y."/>
            <person name="Sun W."/>
        </authorList>
    </citation>
    <scope>NUCLEOTIDE SEQUENCE [LARGE SCALE GENOMIC DNA]</scope>
    <source>
        <strain evidence="5">cv. Malutang</strain>
    </source>
</reference>
<keyword evidence="1" id="KW-0175">Coiled coil</keyword>
<dbReference type="OrthoDB" id="1670580at2759"/>
<dbReference type="EMBL" id="VAHF01000001">
    <property type="protein sequence ID" value="TXG72070.1"/>
    <property type="molecule type" value="Genomic_DNA"/>
</dbReference>
<evidence type="ECO:0000256" key="2">
    <source>
        <dbReference type="SAM" id="MobiDB-lite"/>
    </source>
</evidence>
<feature type="domain" description="DUF7081" evidence="3">
    <location>
        <begin position="176"/>
        <end position="266"/>
    </location>
</feature>
<dbReference type="Pfam" id="PF23299">
    <property type="entry name" value="DUF7081"/>
    <property type="match status" value="2"/>
</dbReference>
<evidence type="ECO:0000313" key="4">
    <source>
        <dbReference type="EMBL" id="TXG72070.1"/>
    </source>
</evidence>
<organism evidence="4 5">
    <name type="scientific">Acer yangbiense</name>
    <dbReference type="NCBI Taxonomy" id="1000413"/>
    <lineage>
        <taxon>Eukaryota</taxon>
        <taxon>Viridiplantae</taxon>
        <taxon>Streptophyta</taxon>
        <taxon>Embryophyta</taxon>
        <taxon>Tracheophyta</taxon>
        <taxon>Spermatophyta</taxon>
        <taxon>Magnoliopsida</taxon>
        <taxon>eudicotyledons</taxon>
        <taxon>Gunneridae</taxon>
        <taxon>Pentapetalae</taxon>
        <taxon>rosids</taxon>
        <taxon>malvids</taxon>
        <taxon>Sapindales</taxon>
        <taxon>Sapindaceae</taxon>
        <taxon>Hippocastanoideae</taxon>
        <taxon>Acereae</taxon>
        <taxon>Acer</taxon>
    </lineage>
</organism>
<dbReference type="Proteomes" id="UP000323000">
    <property type="component" value="Chromosome 1"/>
</dbReference>
<evidence type="ECO:0000313" key="5">
    <source>
        <dbReference type="Proteomes" id="UP000323000"/>
    </source>
</evidence>
<gene>
    <name evidence="4" type="ORF">EZV62_000649</name>
</gene>
<comment type="caution">
    <text evidence="4">The sequence shown here is derived from an EMBL/GenBank/DDBJ whole genome shotgun (WGS) entry which is preliminary data.</text>
</comment>
<evidence type="ECO:0000259" key="3">
    <source>
        <dbReference type="Pfam" id="PF23299"/>
    </source>
</evidence>
<feature type="domain" description="DUF7081" evidence="3">
    <location>
        <begin position="20"/>
        <end position="110"/>
    </location>
</feature>
<accession>A0A5C7IRW7</accession>
<feature type="compositionally biased region" description="Polar residues" evidence="2">
    <location>
        <begin position="331"/>
        <end position="341"/>
    </location>
</feature>
<feature type="region of interest" description="Disordered" evidence="2">
    <location>
        <begin position="278"/>
        <end position="373"/>
    </location>
</feature>
<name>A0A5C7IRW7_9ROSI</name>
<dbReference type="PANTHER" id="PTHR33345">
    <property type="entry name" value="ADAPTER PROTEIN, PUTATIVE-RELATED"/>
    <property type="match status" value="1"/>
</dbReference>
<dbReference type="AlphaFoldDB" id="A0A5C7IRW7"/>
<feature type="coiled-coil region" evidence="1">
    <location>
        <begin position="411"/>
        <end position="476"/>
    </location>
</feature>
<protein>
    <recommendedName>
        <fullName evidence="3">DUF7081 domain-containing protein</fullName>
    </recommendedName>
</protein>